<feature type="domain" description="NmrA-like" evidence="3">
    <location>
        <begin position="111"/>
        <end position="210"/>
    </location>
</feature>
<evidence type="ECO:0000259" key="3">
    <source>
        <dbReference type="Pfam" id="PF05368"/>
    </source>
</evidence>
<comment type="similarity">
    <text evidence="1">Belongs to the NmrA-type oxidoreductase family.</text>
</comment>
<proteinExistence type="inferred from homology"/>
<comment type="caution">
    <text evidence="4">The sequence shown here is derived from an EMBL/GenBank/DDBJ whole genome shotgun (WGS) entry which is preliminary data.</text>
</comment>
<organism evidence="4 5">
    <name type="scientific">Penicillium antarcticum</name>
    <dbReference type="NCBI Taxonomy" id="416450"/>
    <lineage>
        <taxon>Eukaryota</taxon>
        <taxon>Fungi</taxon>
        <taxon>Dikarya</taxon>
        <taxon>Ascomycota</taxon>
        <taxon>Pezizomycotina</taxon>
        <taxon>Eurotiomycetes</taxon>
        <taxon>Eurotiomycetidae</taxon>
        <taxon>Eurotiales</taxon>
        <taxon>Aspergillaceae</taxon>
        <taxon>Penicillium</taxon>
    </lineage>
</organism>
<evidence type="ECO:0000313" key="5">
    <source>
        <dbReference type="Proteomes" id="UP000191672"/>
    </source>
</evidence>
<dbReference type="PANTHER" id="PTHR42748:SF14">
    <property type="entry name" value="SNOAL-LIKE DOMAIN-CONTAINING PROTEIN"/>
    <property type="match status" value="1"/>
</dbReference>
<dbReference type="InterPro" id="IPR008030">
    <property type="entry name" value="NmrA-like"/>
</dbReference>
<reference evidence="5" key="1">
    <citation type="journal article" date="2017" name="Nat. Microbiol.">
        <title>Global analysis of biosynthetic gene clusters reveals vast potential of secondary metabolite production in Penicillium species.</title>
        <authorList>
            <person name="Nielsen J.C."/>
            <person name="Grijseels S."/>
            <person name="Prigent S."/>
            <person name="Ji B."/>
            <person name="Dainat J."/>
            <person name="Nielsen K.F."/>
            <person name="Frisvad J.C."/>
            <person name="Workman M."/>
            <person name="Nielsen J."/>
        </authorList>
    </citation>
    <scope>NUCLEOTIDE SEQUENCE [LARGE SCALE GENOMIC DNA]</scope>
    <source>
        <strain evidence="5">IBT 31811</strain>
    </source>
</reference>
<dbReference type="Gene3D" id="3.40.50.720">
    <property type="entry name" value="NAD(P)-binding Rossmann-like Domain"/>
    <property type="match status" value="1"/>
</dbReference>
<dbReference type="SUPFAM" id="SSF51735">
    <property type="entry name" value="NAD(P)-binding Rossmann-fold domains"/>
    <property type="match status" value="1"/>
</dbReference>
<dbReference type="InterPro" id="IPR051164">
    <property type="entry name" value="NmrA-like_oxidored"/>
</dbReference>
<dbReference type="Pfam" id="PF05368">
    <property type="entry name" value="NmrA"/>
    <property type="match status" value="1"/>
</dbReference>
<dbReference type="PANTHER" id="PTHR42748">
    <property type="entry name" value="NITROGEN METABOLITE REPRESSION PROTEIN NMRA FAMILY MEMBER"/>
    <property type="match status" value="1"/>
</dbReference>
<dbReference type="GO" id="GO:0005634">
    <property type="term" value="C:nucleus"/>
    <property type="evidence" value="ECO:0007669"/>
    <property type="project" value="TreeGrafter"/>
</dbReference>
<keyword evidence="2" id="KW-0521">NADP</keyword>
<protein>
    <recommendedName>
        <fullName evidence="3">NmrA-like domain-containing protein</fullName>
    </recommendedName>
</protein>
<dbReference type="EMBL" id="MDYN01000039">
    <property type="protein sequence ID" value="OQD80100.1"/>
    <property type="molecule type" value="Genomic_DNA"/>
</dbReference>
<dbReference type="STRING" id="416450.A0A1V6PSU7"/>
<name>A0A1V6PSU7_9EURO</name>
<dbReference type="Proteomes" id="UP000191672">
    <property type="component" value="Unassembled WGS sequence"/>
</dbReference>
<evidence type="ECO:0000256" key="1">
    <source>
        <dbReference type="ARBA" id="ARBA00006328"/>
    </source>
</evidence>
<sequence>MANLPEVLVIGGTGAQGAPVVQVKSLAALQNVTLFQGAVTSQEDLHAAFRGVYGAWVNIDGFTLGEGTKSSTESVPIRLPARRKLAPTFGPTVTMHAGRLDLILAQGQQGMKSTLFTTGPYMNMLLDGMFVPKTESDGTVVWENPAKDGKLPLIALEDVGNYNLWIFDNIDQSAGLDLEVATDQVTFNIIAEIFTRVTGKPAIHRAIPMDKYIAAAEPYPGAPVN</sequence>
<evidence type="ECO:0000256" key="2">
    <source>
        <dbReference type="ARBA" id="ARBA00022857"/>
    </source>
</evidence>
<dbReference type="AlphaFoldDB" id="A0A1V6PSU7"/>
<dbReference type="InterPro" id="IPR036291">
    <property type="entry name" value="NAD(P)-bd_dom_sf"/>
</dbReference>
<evidence type="ECO:0000313" key="4">
    <source>
        <dbReference type="EMBL" id="OQD80100.1"/>
    </source>
</evidence>
<keyword evidence="5" id="KW-1185">Reference proteome</keyword>
<accession>A0A1V6PSU7</accession>
<gene>
    <name evidence="4" type="ORF">PENANT_c039G04215</name>
</gene>